<protein>
    <submittedName>
        <fullName evidence="2">Uncharacterized protein</fullName>
    </submittedName>
</protein>
<evidence type="ECO:0000256" key="1">
    <source>
        <dbReference type="SAM" id="MobiDB-lite"/>
    </source>
</evidence>
<dbReference type="EMBL" id="RBNJ01000400">
    <property type="protein sequence ID" value="RUS34613.1"/>
    <property type="molecule type" value="Genomic_DNA"/>
</dbReference>
<organism evidence="2 3">
    <name type="scientific">Jimgerdemannia flammicorona</name>
    <dbReference type="NCBI Taxonomy" id="994334"/>
    <lineage>
        <taxon>Eukaryota</taxon>
        <taxon>Fungi</taxon>
        <taxon>Fungi incertae sedis</taxon>
        <taxon>Mucoromycota</taxon>
        <taxon>Mucoromycotina</taxon>
        <taxon>Endogonomycetes</taxon>
        <taxon>Endogonales</taxon>
        <taxon>Endogonaceae</taxon>
        <taxon>Jimgerdemannia</taxon>
    </lineage>
</organism>
<dbReference type="Proteomes" id="UP000274822">
    <property type="component" value="Unassembled WGS sequence"/>
</dbReference>
<evidence type="ECO:0000313" key="2">
    <source>
        <dbReference type="EMBL" id="RUS34613.1"/>
    </source>
</evidence>
<evidence type="ECO:0000313" key="3">
    <source>
        <dbReference type="Proteomes" id="UP000274822"/>
    </source>
</evidence>
<gene>
    <name evidence="2" type="ORF">BC938DRAFT_479525</name>
</gene>
<reference evidence="2 3" key="1">
    <citation type="journal article" date="2018" name="New Phytol.">
        <title>Phylogenomics of Endogonaceae and evolution of mycorrhizas within Mucoromycota.</title>
        <authorList>
            <person name="Chang Y."/>
            <person name="Desiro A."/>
            <person name="Na H."/>
            <person name="Sandor L."/>
            <person name="Lipzen A."/>
            <person name="Clum A."/>
            <person name="Barry K."/>
            <person name="Grigoriev I.V."/>
            <person name="Martin F.M."/>
            <person name="Stajich J.E."/>
            <person name="Smith M.E."/>
            <person name="Bonito G."/>
            <person name="Spatafora J.W."/>
        </authorList>
    </citation>
    <scope>NUCLEOTIDE SEQUENCE [LARGE SCALE GENOMIC DNA]</scope>
    <source>
        <strain evidence="2 3">AD002</strain>
    </source>
</reference>
<feature type="compositionally biased region" description="Acidic residues" evidence="1">
    <location>
        <begin position="86"/>
        <end position="95"/>
    </location>
</feature>
<dbReference type="AlphaFoldDB" id="A0A433QXR5"/>
<proteinExistence type="predicted"/>
<keyword evidence="3" id="KW-1185">Reference proteome</keyword>
<name>A0A433QXR5_9FUNG</name>
<comment type="caution">
    <text evidence="2">The sequence shown here is derived from an EMBL/GenBank/DDBJ whole genome shotgun (WGS) entry which is preliminary data.</text>
</comment>
<feature type="region of interest" description="Disordered" evidence="1">
    <location>
        <begin position="62"/>
        <end position="95"/>
    </location>
</feature>
<sequence length="95" mass="10987">MHPEAYFFEPTKYKVTFGAEMSLQRRRLCGVSDRIKKWNRRKLQRVVGTTFEKRARRLHRRDDGFGAYDPTDTPAREAEVLGKAVDDDDGVGVDV</sequence>
<accession>A0A433QXR5</accession>